<keyword evidence="1 3" id="KW-0378">Hydrolase</keyword>
<dbReference type="Pfam" id="PF00150">
    <property type="entry name" value="Cellulase"/>
    <property type="match status" value="1"/>
</dbReference>
<dbReference type="InterPro" id="IPR017853">
    <property type="entry name" value="GH"/>
</dbReference>
<name>A0ABQ2D4H7_9DEIO</name>
<dbReference type="Proteomes" id="UP000632222">
    <property type="component" value="Unassembled WGS sequence"/>
</dbReference>
<organism evidence="5 6">
    <name type="scientific">Deinococcus roseus</name>
    <dbReference type="NCBI Taxonomy" id="392414"/>
    <lineage>
        <taxon>Bacteria</taxon>
        <taxon>Thermotogati</taxon>
        <taxon>Deinococcota</taxon>
        <taxon>Deinococci</taxon>
        <taxon>Deinococcales</taxon>
        <taxon>Deinococcaceae</taxon>
        <taxon>Deinococcus</taxon>
    </lineage>
</organism>
<dbReference type="PANTHER" id="PTHR34142:SF1">
    <property type="entry name" value="GLYCOSIDE HYDROLASE FAMILY 5 DOMAIN-CONTAINING PROTEIN"/>
    <property type="match status" value="1"/>
</dbReference>
<dbReference type="Gene3D" id="3.20.20.80">
    <property type="entry name" value="Glycosidases"/>
    <property type="match status" value="1"/>
</dbReference>
<dbReference type="PANTHER" id="PTHR34142">
    <property type="entry name" value="ENDO-BETA-1,4-GLUCANASE A"/>
    <property type="match status" value="1"/>
</dbReference>
<evidence type="ECO:0000259" key="4">
    <source>
        <dbReference type="Pfam" id="PF00150"/>
    </source>
</evidence>
<keyword evidence="6" id="KW-1185">Reference proteome</keyword>
<reference evidence="6" key="1">
    <citation type="journal article" date="2019" name="Int. J. Syst. Evol. Microbiol.">
        <title>The Global Catalogue of Microorganisms (GCM) 10K type strain sequencing project: providing services to taxonomists for standard genome sequencing and annotation.</title>
        <authorList>
            <consortium name="The Broad Institute Genomics Platform"/>
            <consortium name="The Broad Institute Genome Sequencing Center for Infectious Disease"/>
            <person name="Wu L."/>
            <person name="Ma J."/>
        </authorList>
    </citation>
    <scope>NUCLEOTIDE SEQUENCE [LARGE SCALE GENOMIC DNA]</scope>
    <source>
        <strain evidence="6">JCM 14370</strain>
    </source>
</reference>
<feature type="domain" description="Glycoside hydrolase family 5" evidence="4">
    <location>
        <begin position="47"/>
        <end position="242"/>
    </location>
</feature>
<comment type="caution">
    <text evidence="5">The sequence shown here is derived from an EMBL/GenBank/DDBJ whole genome shotgun (WGS) entry which is preliminary data.</text>
</comment>
<proteinExistence type="inferred from homology"/>
<accession>A0ABQ2D4H7</accession>
<dbReference type="SUPFAM" id="SSF51445">
    <property type="entry name" value="(Trans)glycosidases"/>
    <property type="match status" value="1"/>
</dbReference>
<evidence type="ECO:0000313" key="5">
    <source>
        <dbReference type="EMBL" id="GGJ42811.1"/>
    </source>
</evidence>
<evidence type="ECO:0000256" key="2">
    <source>
        <dbReference type="ARBA" id="ARBA00023295"/>
    </source>
</evidence>
<gene>
    <name evidence="5" type="ORF">GCM10008938_31240</name>
</gene>
<evidence type="ECO:0000256" key="3">
    <source>
        <dbReference type="RuleBase" id="RU361153"/>
    </source>
</evidence>
<evidence type="ECO:0000313" key="6">
    <source>
        <dbReference type="Proteomes" id="UP000632222"/>
    </source>
</evidence>
<dbReference type="EMBL" id="BMOD01000012">
    <property type="protein sequence ID" value="GGJ42811.1"/>
    <property type="molecule type" value="Genomic_DNA"/>
</dbReference>
<comment type="similarity">
    <text evidence="3">Belongs to the glycosyl hydrolase 5 (cellulase A) family.</text>
</comment>
<protein>
    <recommendedName>
        <fullName evidence="4">Glycoside hydrolase family 5 domain-containing protein</fullName>
    </recommendedName>
</protein>
<dbReference type="InterPro" id="IPR001547">
    <property type="entry name" value="Glyco_hydro_5"/>
</dbReference>
<sequence>MVSGSQILTMCGDPFIVKGASVAYHTFMDMEDGGYGQTDFDHLPEQLDVLKASGVNLVRVFVTPEMVNHTPSQWPMLDQVVTEANSRNLVVLISNSYSEYSTQTLNFLQLLANRYKSNPLVWLTPMNEPNCALRQDDPNIYCSDWNRWKFEHNQYIQAIRMAGFNNPILVNGVDYSWDLSKAVTTHKLVDPNNNLIYGAHRYGNENPLWNGIQASDALQKWGSLANTVPVVVDEVGADNGPGENGVVFVNSLQWMQGFLDFVSKWVQGGGGDGAIAFTSYTSDGNSLFEDAGYVNDSDFPSPVLPLQWSAWGNIYLERFLQATPK</sequence>
<keyword evidence="2 3" id="KW-0326">Glycosidase</keyword>
<evidence type="ECO:0000256" key="1">
    <source>
        <dbReference type="ARBA" id="ARBA00022801"/>
    </source>
</evidence>